<evidence type="ECO:0000256" key="1">
    <source>
        <dbReference type="ARBA" id="ARBA00038048"/>
    </source>
</evidence>
<keyword evidence="3" id="KW-0472">Membrane</keyword>
<proteinExistence type="inferred from homology"/>
<dbReference type="InterPro" id="IPR036291">
    <property type="entry name" value="NAD(P)-bd_dom_sf"/>
</dbReference>
<comment type="similarity">
    <text evidence="1">Belongs to the saccharopine dehydrogenase family.</text>
</comment>
<feature type="chain" id="PRO_5030672832" description="Saccharopine dehydrogenase NADP binding domain-containing protein" evidence="4">
    <location>
        <begin position="22"/>
        <end position="599"/>
    </location>
</feature>
<dbReference type="GO" id="GO:0005739">
    <property type="term" value="C:mitochondrion"/>
    <property type="evidence" value="ECO:0007669"/>
    <property type="project" value="TreeGrafter"/>
</dbReference>
<sequence>MIRKLSCVLLLASQKVTNIAAFSSRTTASSFFTSSNKILSRNLSRPNHPNQHRRSFANTNVALKMTSSSKEAEADANLVHSRDVDAVYNAPVADGKRRPLNSTVEFLITAMVGVPLFLTVVLPLSAVFQVGKKVLPVAGESAPLVTDANATANAKDVLEVEADSFPPISELTPLAERKYDAVLLGATGFTGGIAAKYMAQQYGCGKELKWAIAGRSQKKLDAIRQEIVTLGFAPAVDSIDTILVDTSQPSTVHGLVKDTRSIITTAGPFCKYGSNVVAFCARYGTNYADITGETGWNKEMIVKYEDLAKETGAKIVSLCGNDSIPWDMTTFKLRQLMSKECKDTISKVKCYDQLKGGISGGTIDTMLTAIDGKYVEPRFEFDPYLRTRDGKKSMNKSKNASSQLMTKSDTLGGHGEWTSPFVMAAVNGEVVKRSQALSEGGNGTGSGSTLTYEEYVVNPSFKEAFLGWFGPILGLTALLNPITGVPMRKFLLPKPGDGPTEKQREYGYLLVSGVGEGQNGSLVRSEFYFPGDPGYKETAKMVVESGLCLALEGDRLPEQGGGFFTPSVAMGDILLERLCKTGCKFASKVVRMPKLKSNL</sequence>
<dbReference type="Pfam" id="PF03435">
    <property type="entry name" value="Sacchrp_dh_NADP"/>
    <property type="match status" value="1"/>
</dbReference>
<dbReference type="GO" id="GO:0005886">
    <property type="term" value="C:plasma membrane"/>
    <property type="evidence" value="ECO:0007669"/>
    <property type="project" value="TreeGrafter"/>
</dbReference>
<dbReference type="InterPro" id="IPR005097">
    <property type="entry name" value="Sacchrp_dh_NADP-bd"/>
</dbReference>
<dbReference type="SUPFAM" id="SSF51735">
    <property type="entry name" value="NAD(P)-binding Rossmann-fold domains"/>
    <property type="match status" value="1"/>
</dbReference>
<feature type="signal peptide" evidence="4">
    <location>
        <begin position="1"/>
        <end position="21"/>
    </location>
</feature>
<protein>
    <recommendedName>
        <fullName evidence="5">Saccharopine dehydrogenase NADP binding domain-containing protein</fullName>
    </recommendedName>
</protein>
<evidence type="ECO:0000259" key="5">
    <source>
        <dbReference type="Pfam" id="PF03435"/>
    </source>
</evidence>
<keyword evidence="3" id="KW-1133">Transmembrane helix</keyword>
<dbReference type="AlphaFoldDB" id="A0A7S3Q530"/>
<dbReference type="GO" id="GO:0009247">
    <property type="term" value="P:glycolipid biosynthetic process"/>
    <property type="evidence" value="ECO:0007669"/>
    <property type="project" value="TreeGrafter"/>
</dbReference>
<evidence type="ECO:0000256" key="2">
    <source>
        <dbReference type="SAM" id="MobiDB-lite"/>
    </source>
</evidence>
<dbReference type="PANTHER" id="PTHR12286">
    <property type="entry name" value="SACCHAROPINE DEHYDROGENASE-LIKE OXIDOREDUCTASE"/>
    <property type="match status" value="1"/>
</dbReference>
<feature type="domain" description="Saccharopine dehydrogenase NADP binding" evidence="5">
    <location>
        <begin position="182"/>
        <end position="313"/>
    </location>
</feature>
<feature type="region of interest" description="Disordered" evidence="2">
    <location>
        <begin position="390"/>
        <end position="409"/>
    </location>
</feature>
<organism evidence="6">
    <name type="scientific">Chaetoceros debilis</name>
    <dbReference type="NCBI Taxonomy" id="122233"/>
    <lineage>
        <taxon>Eukaryota</taxon>
        <taxon>Sar</taxon>
        <taxon>Stramenopiles</taxon>
        <taxon>Ochrophyta</taxon>
        <taxon>Bacillariophyta</taxon>
        <taxon>Coscinodiscophyceae</taxon>
        <taxon>Chaetocerotophycidae</taxon>
        <taxon>Chaetocerotales</taxon>
        <taxon>Chaetocerotaceae</taxon>
        <taxon>Chaetoceros</taxon>
    </lineage>
</organism>
<evidence type="ECO:0000256" key="3">
    <source>
        <dbReference type="SAM" id="Phobius"/>
    </source>
</evidence>
<keyword evidence="3" id="KW-0812">Transmembrane</keyword>
<gene>
    <name evidence="6" type="ORF">CDEB00056_LOCUS10526</name>
</gene>
<dbReference type="Gene3D" id="3.40.50.720">
    <property type="entry name" value="NAD(P)-binding Rossmann-like Domain"/>
    <property type="match status" value="1"/>
</dbReference>
<dbReference type="PANTHER" id="PTHR12286:SF5">
    <property type="entry name" value="SACCHAROPINE DEHYDROGENASE-LIKE OXIDOREDUCTASE"/>
    <property type="match status" value="1"/>
</dbReference>
<evidence type="ECO:0000313" key="6">
    <source>
        <dbReference type="EMBL" id="CAE0465685.1"/>
    </source>
</evidence>
<dbReference type="EMBL" id="HBIO01013551">
    <property type="protein sequence ID" value="CAE0465685.1"/>
    <property type="molecule type" value="Transcribed_RNA"/>
</dbReference>
<evidence type="ECO:0000256" key="4">
    <source>
        <dbReference type="SAM" id="SignalP"/>
    </source>
</evidence>
<dbReference type="GO" id="GO:0005811">
    <property type="term" value="C:lipid droplet"/>
    <property type="evidence" value="ECO:0007669"/>
    <property type="project" value="TreeGrafter"/>
</dbReference>
<accession>A0A7S3Q530</accession>
<dbReference type="InterPro" id="IPR051276">
    <property type="entry name" value="Saccharopine_DH-like_oxidrdct"/>
</dbReference>
<name>A0A7S3Q530_9STRA</name>
<feature type="transmembrane region" description="Helical" evidence="3">
    <location>
        <begin position="106"/>
        <end position="128"/>
    </location>
</feature>
<reference evidence="6" key="1">
    <citation type="submission" date="2021-01" db="EMBL/GenBank/DDBJ databases">
        <authorList>
            <person name="Corre E."/>
            <person name="Pelletier E."/>
            <person name="Niang G."/>
            <person name="Scheremetjew M."/>
            <person name="Finn R."/>
            <person name="Kale V."/>
            <person name="Holt S."/>
            <person name="Cochrane G."/>
            <person name="Meng A."/>
            <person name="Brown T."/>
            <person name="Cohen L."/>
        </authorList>
    </citation>
    <scope>NUCLEOTIDE SEQUENCE</scope>
    <source>
        <strain evidence="6">MM31A-1</strain>
    </source>
</reference>
<keyword evidence="4" id="KW-0732">Signal</keyword>